<dbReference type="Proteomes" id="UP000011778">
    <property type="component" value="Unassembled WGS sequence"/>
</dbReference>
<keyword evidence="4 6" id="KW-0378">Hydrolase</keyword>
<dbReference type="PANTHER" id="PTHR34137">
    <property type="entry name" value="EXODEOXYRIBONUCLEASE 7 SMALL SUBUNIT"/>
    <property type="match status" value="1"/>
</dbReference>
<accession>M3HJ12</accession>
<comment type="caution">
    <text evidence="9">The sequence shown here is derived from an EMBL/GenBank/DDBJ whole genome shotgun (WGS) entry which is preliminary data.</text>
</comment>
<gene>
    <name evidence="6 9" type="primary">xseB</name>
    <name evidence="9" type="ORF">LEP1GSC150_3714</name>
</gene>
<comment type="catalytic activity">
    <reaction evidence="6">
        <text>Exonucleolytic cleavage in either 5'- to 3'- or 3'- to 5'-direction to yield nucleoside 5'-phosphates.</text>
        <dbReference type="EC" id="3.1.11.6"/>
    </reaction>
</comment>
<dbReference type="GO" id="GO:0005829">
    <property type="term" value="C:cytosol"/>
    <property type="evidence" value="ECO:0007669"/>
    <property type="project" value="TreeGrafter"/>
</dbReference>
<dbReference type="GO" id="GO:0009318">
    <property type="term" value="C:exodeoxyribonuclease VII complex"/>
    <property type="evidence" value="ECO:0007669"/>
    <property type="project" value="UniProtKB-UniRule"/>
</dbReference>
<evidence type="ECO:0000256" key="4">
    <source>
        <dbReference type="ARBA" id="ARBA00022801"/>
    </source>
</evidence>
<comment type="subunit">
    <text evidence="6">Heterooligomer composed of large and small subunits.</text>
</comment>
<keyword evidence="5 6" id="KW-0269">Exonuclease</keyword>
<keyword evidence="7" id="KW-0175">Coiled coil</keyword>
<dbReference type="NCBIfam" id="TIGR01280">
    <property type="entry name" value="xseB"/>
    <property type="match status" value="1"/>
</dbReference>
<dbReference type="SUPFAM" id="SSF116842">
    <property type="entry name" value="XseB-like"/>
    <property type="match status" value="1"/>
</dbReference>
<dbReference type="PANTHER" id="PTHR34137:SF1">
    <property type="entry name" value="EXODEOXYRIBONUCLEASE 7 SMALL SUBUNIT"/>
    <property type="match status" value="1"/>
</dbReference>
<dbReference type="EMBL" id="AFMD02000004">
    <property type="protein sequence ID" value="EMG24314.1"/>
    <property type="molecule type" value="Genomic_DNA"/>
</dbReference>
<keyword evidence="2 6" id="KW-0963">Cytoplasm</keyword>
<dbReference type="HAMAP" id="MF_00337">
    <property type="entry name" value="Exonuc_7_S"/>
    <property type="match status" value="1"/>
</dbReference>
<evidence type="ECO:0000256" key="2">
    <source>
        <dbReference type="ARBA" id="ARBA00022490"/>
    </source>
</evidence>
<dbReference type="GO" id="GO:0008855">
    <property type="term" value="F:exodeoxyribonuclease VII activity"/>
    <property type="evidence" value="ECO:0007669"/>
    <property type="project" value="UniProtKB-UniRule"/>
</dbReference>
<evidence type="ECO:0000256" key="8">
    <source>
        <dbReference type="SAM" id="MobiDB-lite"/>
    </source>
</evidence>
<dbReference type="NCBIfam" id="NF002139">
    <property type="entry name" value="PRK00977.1-3"/>
    <property type="match status" value="1"/>
</dbReference>
<evidence type="ECO:0000313" key="9">
    <source>
        <dbReference type="EMBL" id="EMG24314.1"/>
    </source>
</evidence>
<dbReference type="Gene3D" id="1.10.287.1040">
    <property type="entry name" value="Exonuclease VII, small subunit"/>
    <property type="match status" value="1"/>
</dbReference>
<evidence type="ECO:0000313" key="10">
    <source>
        <dbReference type="Proteomes" id="UP000011778"/>
    </source>
</evidence>
<feature type="region of interest" description="Disordered" evidence="8">
    <location>
        <begin position="65"/>
        <end position="89"/>
    </location>
</feature>
<dbReference type="InterPro" id="IPR037004">
    <property type="entry name" value="Exonuc_VII_ssu_sf"/>
</dbReference>
<dbReference type="GO" id="GO:0006308">
    <property type="term" value="P:DNA catabolic process"/>
    <property type="evidence" value="ECO:0007669"/>
    <property type="project" value="UniProtKB-UniRule"/>
</dbReference>
<dbReference type="NCBIfam" id="NF002140">
    <property type="entry name" value="PRK00977.1-4"/>
    <property type="match status" value="1"/>
</dbReference>
<dbReference type="EC" id="3.1.11.6" evidence="6"/>
<protein>
    <recommendedName>
        <fullName evidence="6">Exodeoxyribonuclease 7 small subunit</fullName>
        <ecNumber evidence="6">3.1.11.6</ecNumber>
    </recommendedName>
    <alternativeName>
        <fullName evidence="6">Exodeoxyribonuclease VII small subunit</fullName>
        <shortName evidence="6">Exonuclease VII small subunit</shortName>
    </alternativeName>
</protein>
<evidence type="ECO:0000256" key="5">
    <source>
        <dbReference type="ARBA" id="ARBA00022839"/>
    </source>
</evidence>
<name>M3HJ12_LEPIT</name>
<dbReference type="Pfam" id="PF02609">
    <property type="entry name" value="Exonuc_VII_S"/>
    <property type="match status" value="1"/>
</dbReference>
<dbReference type="InterPro" id="IPR003761">
    <property type="entry name" value="Exonuc_VII_S"/>
</dbReference>
<dbReference type="NCBIfam" id="NF010672">
    <property type="entry name" value="PRK14069.1"/>
    <property type="match status" value="1"/>
</dbReference>
<reference evidence="9 10" key="1">
    <citation type="submission" date="2013-02" db="EMBL/GenBank/DDBJ databases">
        <authorList>
            <person name="Harkins D.M."/>
            <person name="Durkin A.S."/>
            <person name="Brinkac L.M."/>
            <person name="Haft D.H."/>
            <person name="Selengut J.D."/>
            <person name="Sanka R."/>
            <person name="DePew J."/>
            <person name="Purushe J."/>
            <person name="Tulsiani S.M."/>
            <person name="Graham G.C."/>
            <person name="Burns M.-A."/>
            <person name="Dohnt M.F."/>
            <person name="Smythe L.D."/>
            <person name="McKay D.B."/>
            <person name="Craig S.B."/>
            <person name="Vinetz J.M."/>
            <person name="Sutton G.G."/>
            <person name="Nierman W.C."/>
            <person name="Fouts D.E."/>
        </authorList>
    </citation>
    <scope>NUCLEOTIDE SEQUENCE [LARGE SCALE GENOMIC DNA]</scope>
    <source>
        <strain evidence="9 10">LT2050</strain>
    </source>
</reference>
<feature type="compositionally biased region" description="Basic and acidic residues" evidence="8">
    <location>
        <begin position="65"/>
        <end position="83"/>
    </location>
</feature>
<dbReference type="AlphaFoldDB" id="M3HJ12"/>
<feature type="coiled-coil region" evidence="7">
    <location>
        <begin position="7"/>
        <end position="34"/>
    </location>
</feature>
<proteinExistence type="inferred from homology"/>
<evidence type="ECO:0000256" key="6">
    <source>
        <dbReference type="HAMAP-Rule" id="MF_00337"/>
    </source>
</evidence>
<comment type="subcellular location">
    <subcellularLocation>
        <location evidence="6">Cytoplasm</location>
    </subcellularLocation>
</comment>
<dbReference type="FunFam" id="1.10.287.1040:FF:000007">
    <property type="entry name" value="Exodeoxyribonuclease 7 small subunit"/>
    <property type="match status" value="1"/>
</dbReference>
<evidence type="ECO:0000256" key="7">
    <source>
        <dbReference type="SAM" id="Coils"/>
    </source>
</evidence>
<evidence type="ECO:0000256" key="3">
    <source>
        <dbReference type="ARBA" id="ARBA00022722"/>
    </source>
</evidence>
<sequence length="108" mass="12405">MVETKSKISFEDALMELEQIAEKLERQDFSLEESLKAYERGMELKKICQGILDTAEGKIEALTKDESKKTNKTGFRGESKTTETKNNTAQEEDFILELVPKPQKIFTR</sequence>
<keyword evidence="3 6" id="KW-0540">Nuclease</keyword>
<comment type="similarity">
    <text evidence="1 6">Belongs to the XseB family.</text>
</comment>
<evidence type="ECO:0000256" key="1">
    <source>
        <dbReference type="ARBA" id="ARBA00009998"/>
    </source>
</evidence>
<comment type="function">
    <text evidence="6">Bidirectionally degrades single-stranded DNA into large acid-insoluble oligonucleotides, which are then degraded further into small acid-soluble oligonucleotides.</text>
</comment>
<organism evidence="9 10">
    <name type="scientific">Leptospira interrogans serovar Copenhageni str. LT2050</name>
    <dbReference type="NCBI Taxonomy" id="1001598"/>
    <lineage>
        <taxon>Bacteria</taxon>
        <taxon>Pseudomonadati</taxon>
        <taxon>Spirochaetota</taxon>
        <taxon>Spirochaetia</taxon>
        <taxon>Leptospirales</taxon>
        <taxon>Leptospiraceae</taxon>
        <taxon>Leptospira</taxon>
    </lineage>
</organism>